<protein>
    <submittedName>
        <fullName evidence="5">RD29B</fullName>
    </submittedName>
</protein>
<feature type="compositionally biased region" description="Polar residues" evidence="1">
    <location>
        <begin position="198"/>
        <end position="207"/>
    </location>
</feature>
<dbReference type="InterPro" id="IPR057059">
    <property type="entry name" value="LTI65/LTI78_PGEED"/>
</dbReference>
<organism evidence="5">
    <name type="scientific">Betula platyphylla</name>
    <name type="common">Asian white birch</name>
    <dbReference type="NCBI Taxonomy" id="78630"/>
    <lineage>
        <taxon>Eukaryota</taxon>
        <taxon>Viridiplantae</taxon>
        <taxon>Streptophyta</taxon>
        <taxon>Embryophyta</taxon>
        <taxon>Tracheophyta</taxon>
        <taxon>Spermatophyta</taxon>
        <taxon>Magnoliopsida</taxon>
        <taxon>eudicotyledons</taxon>
        <taxon>Gunneridae</taxon>
        <taxon>Pentapetalae</taxon>
        <taxon>rosids</taxon>
        <taxon>fabids</taxon>
        <taxon>Fagales</taxon>
        <taxon>Betulaceae</taxon>
        <taxon>Betula</taxon>
    </lineage>
</organism>
<dbReference type="Pfam" id="PF23403">
    <property type="entry name" value="LTI65_LTI78_N"/>
    <property type="match status" value="1"/>
</dbReference>
<accession>A0A7D7KJU0</accession>
<evidence type="ECO:0000259" key="4">
    <source>
        <dbReference type="Pfam" id="PF23403"/>
    </source>
</evidence>
<feature type="compositionally biased region" description="Polar residues" evidence="1">
    <location>
        <begin position="378"/>
        <end position="391"/>
    </location>
</feature>
<name>A0A7D7KJU0_BETPL</name>
<dbReference type="PANTHER" id="PTHR33836">
    <property type="entry name" value="LOW-TEMPERATURE-INDUCED 65 KDA PROTEIN-RELATED"/>
    <property type="match status" value="1"/>
</dbReference>
<dbReference type="EMBL" id="MT621403">
    <property type="protein sequence ID" value="QMS43734.1"/>
    <property type="molecule type" value="mRNA"/>
</dbReference>
<feature type="domain" description="LTI65/LTI78 PGEED repeat" evidence="2">
    <location>
        <begin position="276"/>
        <end position="307"/>
    </location>
</feature>
<dbReference type="InterPro" id="IPR057058">
    <property type="entry name" value="LTI65_LTI78_NYQTKV"/>
</dbReference>
<feature type="domain" description="LTI65/LTI78 N-terminal" evidence="4">
    <location>
        <begin position="33"/>
        <end position="88"/>
    </location>
</feature>
<feature type="compositionally biased region" description="Basic and acidic residues" evidence="1">
    <location>
        <begin position="306"/>
        <end position="347"/>
    </location>
</feature>
<proteinExistence type="evidence at transcript level"/>
<feature type="region of interest" description="Disordered" evidence="1">
    <location>
        <begin position="1"/>
        <end position="353"/>
    </location>
</feature>
<feature type="region of interest" description="Disordered" evidence="1">
    <location>
        <begin position="371"/>
        <end position="457"/>
    </location>
</feature>
<evidence type="ECO:0000313" key="5">
    <source>
        <dbReference type="EMBL" id="QMS43734.1"/>
    </source>
</evidence>
<feature type="compositionally biased region" description="Low complexity" evidence="1">
    <location>
        <begin position="416"/>
        <end position="426"/>
    </location>
</feature>
<feature type="domain" description="LTI65/LTI78 NYQTKV repeat" evidence="3">
    <location>
        <begin position="99"/>
        <end position="140"/>
    </location>
</feature>
<dbReference type="AlphaFoldDB" id="A0A7D7KJU0"/>
<dbReference type="SMR" id="A0A7D7KJU0"/>
<dbReference type="PANTHER" id="PTHR33836:SF1">
    <property type="entry name" value="LOW-TEMPERATURE-INDUCED 65 KDA PROTEIN-RELATED"/>
    <property type="match status" value="1"/>
</dbReference>
<dbReference type="InterPro" id="IPR056605">
    <property type="entry name" value="LTI65_LTI78_N"/>
</dbReference>
<dbReference type="Pfam" id="PF23402">
    <property type="entry name" value="LTI65_LTI78_NYQTKV"/>
    <property type="match status" value="1"/>
</dbReference>
<reference evidence="5" key="1">
    <citation type="journal article" date="2020" name="J. Integr. Plant">
        <title>Betula platyphylla BpHOX2 transcription factor binds to different cis-acting elements and confers osmotic tolerance.</title>
        <authorList>
            <person name="Tan Z."/>
            <person name="Wen X."/>
            <person name="Wang Y."/>
        </authorList>
    </citation>
    <scope>NUCLEOTIDE SEQUENCE</scope>
    <source>
        <strain evidence="5">BPChr11G14279</strain>
    </source>
</reference>
<dbReference type="GO" id="GO:0009737">
    <property type="term" value="P:response to abscisic acid"/>
    <property type="evidence" value="ECO:0007669"/>
    <property type="project" value="InterPro"/>
</dbReference>
<sequence>MDSRIADPHAHNYDNDPRNAASHPVAEGEDAPEKMSMMNKVKAKAKKIKNTLTTKQGHGHDEEQDHDHDQDDEDEEINQVPEVHGASQKRNDTKITEPITKPHSPGVYGTKATNPTGTGGEAAGVTPMRESFAKMNVHDEPNSKPAGATDHNLPVSTGNQPTKLPPASHDQFSAKPVPPEAKAIRDPKPAGAADHNLPISTSNQRTKLPTERNDQFSSQFSAEPAPQDAKAIRDRPQLPESFGTTKLENKPHDKSGKPSNESRYESRDNATPKGQDKGASSVKNYVLGKLKPGEEDRALSGLISESLHKQREEPEKTETRPVGKVTESEEVSRRLGTEGENHGEEKTQSSYLDSLQGTATVVKLKGAVGSWFGLGGQESKSPTQVPQQPHGTSPGDGGISNSAERDVSHSTAEGTPQQQSQVPQQPRGTSHGDGGISKPVEGDVGYNTAEGRRLQEN</sequence>
<feature type="compositionally biased region" description="Basic and acidic residues" evidence="1">
    <location>
        <begin position="247"/>
        <end position="276"/>
    </location>
</feature>
<feature type="compositionally biased region" description="Basic and acidic residues" evidence="1">
    <location>
        <begin position="1"/>
        <end position="17"/>
    </location>
</feature>
<evidence type="ECO:0000259" key="2">
    <source>
        <dbReference type="Pfam" id="PF23399"/>
    </source>
</evidence>
<evidence type="ECO:0000259" key="3">
    <source>
        <dbReference type="Pfam" id="PF23402"/>
    </source>
</evidence>
<dbReference type="InterPro" id="IPR037491">
    <property type="entry name" value="LTI78/LTI65"/>
</dbReference>
<dbReference type="GO" id="GO:0006950">
    <property type="term" value="P:response to stress"/>
    <property type="evidence" value="ECO:0007669"/>
    <property type="project" value="TreeGrafter"/>
</dbReference>
<dbReference type="Pfam" id="PF23399">
    <property type="entry name" value="LTI65_PGEED"/>
    <property type="match status" value="1"/>
</dbReference>
<feature type="compositionally biased region" description="Basic and acidic residues" evidence="1">
    <location>
        <begin position="58"/>
        <end position="69"/>
    </location>
</feature>
<evidence type="ECO:0000256" key="1">
    <source>
        <dbReference type="SAM" id="MobiDB-lite"/>
    </source>
</evidence>